<evidence type="ECO:0000313" key="5">
    <source>
        <dbReference type="EMBL" id="SDH00070.1"/>
    </source>
</evidence>
<evidence type="ECO:0000256" key="3">
    <source>
        <dbReference type="SAM" id="SignalP"/>
    </source>
</evidence>
<gene>
    <name evidence="5" type="ORF">SAMN04487901_11482</name>
</gene>
<protein>
    <recommendedName>
        <fullName evidence="4">CUB domain-containing protein</fullName>
    </recommendedName>
</protein>
<sequence>MDKKFLTIIALLCTVIQGMWAQTPVSLTEDTGEEAGTPAHWYINMPKTGEKTVTIPANVHWFKVYDDGGKDGTYSDGCDGTLVLTAPNGYVLQLSGNISSEYNHYLYVYDGSDNKADKLIDGANGNNGGLAIDIPTVISNDQSMTLCFKSTGNSYQRAGLNLTVTLINTNTLHDINGLGDVSGGSITAKVNDATVTQAKFRDVVALTASPDDGYILSNLSVKDASNNDVNVSWPIWSNNATFTMPPSAVTVTPTFTHKNSLSVNMPTKATRNVTIPAGVSSFKVYDDGGSTSGYSNNCEGTLVLTAPEGYVLQLSGGIATYEGADYLTVYDNNEASGTKLIDAVSGRGDQGKLKDITTVTSTGNNMTLYFYSVIGNNYTGLDLTVLVYNPTMEYAISGLGNTTNGSIAATVGGNAATGAKWNDEVILSATPDEGYVLDALSVVDENSNGVDVTWNHWENSASFTMPLSAVTVTSTFTSKNSLSINMPTKATRNVTIPAGVSSFKVYDDGGAGGNYSNGCDGTLVLTAPVGCRLQLSGTIHSYSDDNLSVYDGSDKNAPILIDEMHSTGGSVVETTSISTVSSTERSMTLYFHTNGNYQLGGLDLTVTVLDASAEYTISGIGDVTNGSIAATVGGEDVTKAKLSDVVTLTVTPADNYVLSDLSVLDANSETVSVTRDFWANTATFTMPASEVTVTPTFTNDIFVNMPKTGEKTVTIPANVHWFKVYDDGGKDGSYDFGCNGTLVLTAPEGYQLQLSGNITTDNVDYLTVYDGDQADNEHILINQAHSSSSVTSTAISTVFSTGRSMRLYFYSDNGDKYAGLDLTVTVIDPNRKYDISGLGSVTNGSITATVGGINVTQSKASDVVTLTVAPDKGYVLTNLSVVDGSSNPVTVTRDFWANTATFTMPASAVTVTSTLTNNLNNIYINMPQTGTTTVNLPSNVQSFKVYGDRGSGNYYSDNCNGYLVLTAPEGYVLQISGRVETAGDTNDYLIVYNGTNNAADVLIPVTSGYNTDIPTEISSGRSMTISFVSNSSSHWGAGLNLTVTLILNNEVELANDADNSTIISNNDGKDANVTLSGRTLTRSGEWNTLCLPFNVSAAQMAETTHPLYGTIIKELNTSTSNLAANGQLTLNFETVTAIEAGKPYIVKWTQSNPQRPIFSPSDEFLTALGFINEVATVDCGQNSNWNANLENGENYNKLIDGNTSTKYGLSDNDPYVEFHYPTAITPKGYALWTANDEQGKRNPVQWTIMAKNNDDAQWTTLVTVDNTANDKLPLADNACTVFALNNTTAYTHFRFEATRRWNGSLQFQLAELQFCTEQPSAPLTDITDPVFNGVTISSTTPTPVEFSIENSSEKCQFLGQYSPFSIVESGAIGDNQGNLNEIVMLGSGSKLGYSKNARTLKTFRCHFYVPADGGVAGARAFVMNFEEGETTGIITMSDVRSEMSDGWYTIDGRKLSGKPSVKGVYVNNGRKVIIK</sequence>
<dbReference type="Gene3D" id="2.60.120.290">
    <property type="entry name" value="Spermadhesin, CUB domain"/>
    <property type="match status" value="4"/>
</dbReference>
<dbReference type="Pfam" id="PF18998">
    <property type="entry name" value="Flg_new_2"/>
    <property type="match status" value="4"/>
</dbReference>
<keyword evidence="2" id="KW-1015">Disulfide bond</keyword>
<dbReference type="InterPro" id="IPR000859">
    <property type="entry name" value="CUB_dom"/>
</dbReference>
<dbReference type="EMBL" id="FNCQ01000014">
    <property type="protein sequence ID" value="SDH00070.1"/>
    <property type="molecule type" value="Genomic_DNA"/>
</dbReference>
<dbReference type="SUPFAM" id="SSF49785">
    <property type="entry name" value="Galactose-binding domain-like"/>
    <property type="match status" value="1"/>
</dbReference>
<name>A0A1G7YW57_9BACT</name>
<feature type="chain" id="PRO_5011495179" description="CUB domain-containing protein" evidence="3">
    <location>
        <begin position="22"/>
        <end position="1475"/>
    </location>
</feature>
<dbReference type="PANTHER" id="PTHR24251:SF30">
    <property type="entry name" value="MEMBRANE FRIZZLED-RELATED PROTEIN"/>
    <property type="match status" value="1"/>
</dbReference>
<dbReference type="InterPro" id="IPR035914">
    <property type="entry name" value="Sperma_CUB_dom_sf"/>
</dbReference>
<dbReference type="Gene3D" id="2.60.120.260">
    <property type="entry name" value="Galactose-binding domain-like"/>
    <property type="match status" value="1"/>
</dbReference>
<dbReference type="InterPro" id="IPR044060">
    <property type="entry name" value="Bacterial_rp_domain"/>
</dbReference>
<dbReference type="PANTHER" id="PTHR24251">
    <property type="entry name" value="OVOCHYMASE-RELATED"/>
    <property type="match status" value="1"/>
</dbReference>
<evidence type="ECO:0000259" key="4">
    <source>
        <dbReference type="SMART" id="SM00042"/>
    </source>
</evidence>
<feature type="domain" description="CUB" evidence="4">
    <location>
        <begin position="930"/>
        <end position="1046"/>
    </location>
</feature>
<keyword evidence="6" id="KW-1185">Reference proteome</keyword>
<evidence type="ECO:0000256" key="1">
    <source>
        <dbReference type="ARBA" id="ARBA00022737"/>
    </source>
</evidence>
<evidence type="ECO:0000256" key="2">
    <source>
        <dbReference type="ARBA" id="ARBA00023157"/>
    </source>
</evidence>
<dbReference type="Proteomes" id="UP000198779">
    <property type="component" value="Unassembled WGS sequence"/>
</dbReference>
<organism evidence="5 6">
    <name type="scientific">Prevotella communis</name>
    <dbReference type="NCBI Taxonomy" id="2913614"/>
    <lineage>
        <taxon>Bacteria</taxon>
        <taxon>Pseudomonadati</taxon>
        <taxon>Bacteroidota</taxon>
        <taxon>Bacteroidia</taxon>
        <taxon>Bacteroidales</taxon>
        <taxon>Prevotellaceae</taxon>
        <taxon>Prevotella</taxon>
    </lineage>
</organism>
<feature type="signal peptide" evidence="3">
    <location>
        <begin position="1"/>
        <end position="21"/>
    </location>
</feature>
<accession>A0A1G7YW57</accession>
<dbReference type="RefSeq" id="WP_091818581.1">
    <property type="nucleotide sequence ID" value="NZ_FNCQ01000014.1"/>
</dbReference>
<keyword evidence="1" id="KW-0677">Repeat</keyword>
<dbReference type="SUPFAM" id="SSF49854">
    <property type="entry name" value="Spermadhesin, CUB domain"/>
    <property type="match status" value="4"/>
</dbReference>
<dbReference type="SMART" id="SM00042">
    <property type="entry name" value="CUB"/>
    <property type="match status" value="1"/>
</dbReference>
<keyword evidence="3" id="KW-0732">Signal</keyword>
<dbReference type="STRING" id="645274.SAMN04487901_11482"/>
<evidence type="ECO:0000313" key="6">
    <source>
        <dbReference type="Proteomes" id="UP000198779"/>
    </source>
</evidence>
<proteinExistence type="predicted"/>
<reference evidence="6" key="1">
    <citation type="submission" date="2016-10" db="EMBL/GenBank/DDBJ databases">
        <authorList>
            <person name="Varghese N."/>
            <person name="Submissions S."/>
        </authorList>
    </citation>
    <scope>NUCLEOTIDE SEQUENCE [LARGE SCALE GENOMIC DNA]</scope>
    <source>
        <strain evidence="6">BP1-148</strain>
    </source>
</reference>
<dbReference type="InterPro" id="IPR008979">
    <property type="entry name" value="Galactose-bd-like_sf"/>
</dbReference>